<reference evidence="7 8" key="1">
    <citation type="journal article" date="2014" name="Am. J. Bot.">
        <title>Genome assembly and annotation for red clover (Trifolium pratense; Fabaceae).</title>
        <authorList>
            <person name="Istvanek J."/>
            <person name="Jaros M."/>
            <person name="Krenek A."/>
            <person name="Repkova J."/>
        </authorList>
    </citation>
    <scope>NUCLEOTIDE SEQUENCE [LARGE SCALE GENOMIC DNA]</scope>
    <source>
        <strain evidence="8">cv. Tatra</strain>
        <tissue evidence="7">Young leaves</tissue>
    </source>
</reference>
<name>A0A2K3PL96_TRIPR</name>
<dbReference type="Proteomes" id="UP000236291">
    <property type="component" value="Unassembled WGS sequence"/>
</dbReference>
<dbReference type="InterPro" id="IPR004853">
    <property type="entry name" value="Sugar_P_trans_dom"/>
</dbReference>
<dbReference type="InterPro" id="IPR017853">
    <property type="entry name" value="GH"/>
</dbReference>
<feature type="non-terminal residue" evidence="7">
    <location>
        <position position="1"/>
    </location>
</feature>
<gene>
    <name evidence="7" type="ORF">L195_g012749</name>
</gene>
<dbReference type="InterPro" id="IPR001360">
    <property type="entry name" value="Glyco_hydro_1"/>
</dbReference>
<evidence type="ECO:0000313" key="8">
    <source>
        <dbReference type="Proteomes" id="UP000236291"/>
    </source>
</evidence>
<proteinExistence type="inferred from homology"/>
<dbReference type="GO" id="GO:0008422">
    <property type="term" value="F:beta-glucosidase activity"/>
    <property type="evidence" value="ECO:0007669"/>
    <property type="project" value="TreeGrafter"/>
</dbReference>
<dbReference type="GO" id="GO:0005975">
    <property type="term" value="P:carbohydrate metabolic process"/>
    <property type="evidence" value="ECO:0007669"/>
    <property type="project" value="InterPro"/>
</dbReference>
<feature type="transmembrane region" description="Helical" evidence="5">
    <location>
        <begin position="74"/>
        <end position="94"/>
    </location>
</feature>
<keyword evidence="5" id="KW-1133">Transmembrane helix</keyword>
<comment type="similarity">
    <text evidence="1 4">Belongs to the glycosyl hydrolase 1 family.</text>
</comment>
<feature type="transmembrane region" description="Helical" evidence="5">
    <location>
        <begin position="115"/>
        <end position="134"/>
    </location>
</feature>
<keyword evidence="2" id="KW-0378">Hydrolase</keyword>
<evidence type="ECO:0000256" key="5">
    <source>
        <dbReference type="SAM" id="Phobius"/>
    </source>
</evidence>
<organism evidence="7 8">
    <name type="scientific">Trifolium pratense</name>
    <name type="common">Red clover</name>
    <dbReference type="NCBI Taxonomy" id="57577"/>
    <lineage>
        <taxon>Eukaryota</taxon>
        <taxon>Viridiplantae</taxon>
        <taxon>Streptophyta</taxon>
        <taxon>Embryophyta</taxon>
        <taxon>Tracheophyta</taxon>
        <taxon>Spermatophyta</taxon>
        <taxon>Magnoliopsida</taxon>
        <taxon>eudicotyledons</taxon>
        <taxon>Gunneridae</taxon>
        <taxon>Pentapetalae</taxon>
        <taxon>rosids</taxon>
        <taxon>fabids</taxon>
        <taxon>Fabales</taxon>
        <taxon>Fabaceae</taxon>
        <taxon>Papilionoideae</taxon>
        <taxon>50 kb inversion clade</taxon>
        <taxon>NPAAA clade</taxon>
        <taxon>Hologalegina</taxon>
        <taxon>IRL clade</taxon>
        <taxon>Trifolieae</taxon>
        <taxon>Trifolium</taxon>
    </lineage>
</organism>
<dbReference type="SUPFAM" id="SSF51445">
    <property type="entry name" value="(Trans)glycosidases"/>
    <property type="match status" value="1"/>
</dbReference>
<protein>
    <submittedName>
        <fullName evidence="7">Beta-glucosidase 47-like protein</fullName>
    </submittedName>
</protein>
<dbReference type="PANTHER" id="PTHR10353:SF213">
    <property type="entry name" value="BETA-GLUCOSIDASE 45-RELATED"/>
    <property type="match status" value="1"/>
</dbReference>
<dbReference type="Pfam" id="PF00232">
    <property type="entry name" value="Glyco_hydro_1"/>
    <property type="match status" value="1"/>
</dbReference>
<dbReference type="FunFam" id="3.20.20.80:FF:000020">
    <property type="entry name" value="Beta-glucosidase 12"/>
    <property type="match status" value="1"/>
</dbReference>
<evidence type="ECO:0000256" key="1">
    <source>
        <dbReference type="ARBA" id="ARBA00010838"/>
    </source>
</evidence>
<evidence type="ECO:0000256" key="4">
    <source>
        <dbReference type="RuleBase" id="RU003690"/>
    </source>
</evidence>
<feature type="domain" description="Sugar phosphate transporter" evidence="6">
    <location>
        <begin position="1"/>
        <end position="227"/>
    </location>
</feature>
<reference evidence="7 8" key="2">
    <citation type="journal article" date="2017" name="Front. Plant Sci.">
        <title>Gene Classification and Mining of Molecular Markers Useful in Red Clover (Trifolium pratense) Breeding.</title>
        <authorList>
            <person name="Istvanek J."/>
            <person name="Dluhosova J."/>
            <person name="Dluhos P."/>
            <person name="Patkova L."/>
            <person name="Nedelnik J."/>
            <person name="Repkova J."/>
        </authorList>
    </citation>
    <scope>NUCLEOTIDE SEQUENCE [LARGE SCALE GENOMIC DNA]</scope>
    <source>
        <strain evidence="8">cv. Tatra</strain>
        <tissue evidence="7">Young leaves</tissue>
    </source>
</reference>
<comment type="caution">
    <text evidence="7">The sequence shown here is derived from an EMBL/GenBank/DDBJ whole genome shotgun (WGS) entry which is preliminary data.</text>
</comment>
<evidence type="ECO:0000256" key="2">
    <source>
        <dbReference type="ARBA" id="ARBA00022801"/>
    </source>
</evidence>
<evidence type="ECO:0000259" key="6">
    <source>
        <dbReference type="Pfam" id="PF03151"/>
    </source>
</evidence>
<keyword evidence="3" id="KW-0326">Glycosidase</keyword>
<accession>A0A2K3PL96</accession>
<dbReference type="AlphaFoldDB" id="A0A2K3PL96"/>
<dbReference type="EMBL" id="ASHM01008180">
    <property type="protein sequence ID" value="PNY16040.1"/>
    <property type="molecule type" value="Genomic_DNA"/>
</dbReference>
<evidence type="ECO:0000256" key="3">
    <source>
        <dbReference type="ARBA" id="ARBA00023295"/>
    </source>
</evidence>
<keyword evidence="5" id="KW-0472">Membrane</keyword>
<keyword evidence="5" id="KW-0812">Transmembrane</keyword>
<dbReference type="PANTHER" id="PTHR10353">
    <property type="entry name" value="GLYCOSYL HYDROLASE"/>
    <property type="match status" value="1"/>
</dbReference>
<dbReference type="STRING" id="57577.A0A2K3PL96"/>
<dbReference type="PRINTS" id="PR00131">
    <property type="entry name" value="GLHYDRLASE1"/>
</dbReference>
<evidence type="ECO:0000313" key="7">
    <source>
        <dbReference type="EMBL" id="PNY16040.1"/>
    </source>
</evidence>
<dbReference type="Pfam" id="PF03151">
    <property type="entry name" value="TPT"/>
    <property type="match status" value="1"/>
</dbReference>
<dbReference type="Gene3D" id="3.20.20.80">
    <property type="entry name" value="Glycosidases"/>
    <property type="match status" value="1"/>
</dbReference>
<feature type="transmembrane region" description="Helical" evidence="5">
    <location>
        <begin position="49"/>
        <end position="68"/>
    </location>
</feature>
<dbReference type="ExpressionAtlas" id="A0A2K3PL96">
    <property type="expression patterns" value="baseline"/>
</dbReference>
<sequence length="707" mass="79136">VAVAHTIGHVAATVSMSKVAVSFTHIIKSGEPAFSVLVSKLLLGEAFPMQVYLSLIPIIGGCALAAVTELNFNMIALTLLIEGFMGAMISNVAFVFRNIFSKKGMKGMSVSGMNYYACLSILSLLLLTPFAIAVEGPTMWAAGWQTAVSQIGPNFVWWVVAQSVFYHLYNQVSYMSLDQISPLTFSVGNTMKRISVIVSSIIIFNTPIQPNNALGAAIAILGTFLYSQYEGAYLSDGKGLSNWDVFTHKPGSTDDGSNGDVSVDQYHRYLEDVDLMEAIKVNSYRFSISWTRILPKGRFGEVNMAGIDYYNRLIDALLLKGIQPFVTLFHFDIPQELEDRYGGWLSPQSQVKHWITFNEPNQHVSVAYRKGIHPPCRCSGKFGNCSEGDSEKEPFVAAHNIILSHAAAVDIYRNKYQAEQGGEIGIVVHIDWLEPLSNSTADQLAAERAQSFSMNWILDPIIFGKYPKEMEMILGSILPKFSSNDKTKLNQGLDFIGINHYASFYVSDCISSVCESGPGVSTTEGLFQQTSQKDGVPIGELTPFEWLNVYPQGMKKTINYVKERYNNTPMFITENGYGNLYDPDNTNEEHLHDIKRVNYMSGHLDNLMASIREGADVRGYFTWSLLDNFEWTYGFSVRFGLYHVDFATQKRTPKLSASWYKDFIAKHKTESINIAHDSETRNNWNKQFKANAMLRTVSSEHRMKNLD</sequence>